<dbReference type="STRING" id="1314771.A0A197JBB3"/>
<evidence type="ECO:0000256" key="4">
    <source>
        <dbReference type="SAM" id="Phobius"/>
    </source>
</evidence>
<feature type="compositionally biased region" description="Basic and acidic residues" evidence="3">
    <location>
        <begin position="426"/>
        <end position="435"/>
    </location>
</feature>
<feature type="region of interest" description="Disordered" evidence="3">
    <location>
        <begin position="364"/>
        <end position="385"/>
    </location>
</feature>
<dbReference type="EMBL" id="KV442169">
    <property type="protein sequence ID" value="OAQ22402.1"/>
    <property type="molecule type" value="Genomic_DNA"/>
</dbReference>
<feature type="chain" id="PRO_5008275772" description="Galactose oxidase" evidence="5">
    <location>
        <begin position="36"/>
        <end position="595"/>
    </location>
</feature>
<proteinExistence type="predicted"/>
<protein>
    <recommendedName>
        <fullName evidence="8">Galactose oxidase</fullName>
    </recommendedName>
</protein>
<organism evidence="6 7">
    <name type="scientific">Linnemannia elongata AG-77</name>
    <dbReference type="NCBI Taxonomy" id="1314771"/>
    <lineage>
        <taxon>Eukaryota</taxon>
        <taxon>Fungi</taxon>
        <taxon>Fungi incertae sedis</taxon>
        <taxon>Mucoromycota</taxon>
        <taxon>Mortierellomycotina</taxon>
        <taxon>Mortierellomycetes</taxon>
        <taxon>Mortierellales</taxon>
        <taxon>Mortierellaceae</taxon>
        <taxon>Linnemannia</taxon>
    </lineage>
</organism>
<feature type="compositionally biased region" description="Low complexity" evidence="3">
    <location>
        <begin position="528"/>
        <end position="559"/>
    </location>
</feature>
<keyword evidence="4" id="KW-0812">Transmembrane</keyword>
<keyword evidence="4" id="KW-1133">Transmembrane helix</keyword>
<dbReference type="SUPFAM" id="SSF117281">
    <property type="entry name" value="Kelch motif"/>
    <property type="match status" value="1"/>
</dbReference>
<keyword evidence="7" id="KW-1185">Reference proteome</keyword>
<feature type="compositionally biased region" description="Low complexity" evidence="3">
    <location>
        <begin position="366"/>
        <end position="380"/>
    </location>
</feature>
<feature type="signal peptide" evidence="5">
    <location>
        <begin position="1"/>
        <end position="35"/>
    </location>
</feature>
<keyword evidence="4" id="KW-0472">Membrane</keyword>
<name>A0A197JBB3_9FUNG</name>
<keyword evidence="5" id="KW-0732">Signal</keyword>
<dbReference type="AlphaFoldDB" id="A0A197JBB3"/>
<dbReference type="Proteomes" id="UP000078512">
    <property type="component" value="Unassembled WGS sequence"/>
</dbReference>
<evidence type="ECO:0000256" key="3">
    <source>
        <dbReference type="SAM" id="MobiDB-lite"/>
    </source>
</evidence>
<evidence type="ECO:0000256" key="1">
    <source>
        <dbReference type="ARBA" id="ARBA00022441"/>
    </source>
</evidence>
<reference evidence="6 7" key="1">
    <citation type="submission" date="2016-05" db="EMBL/GenBank/DDBJ databases">
        <title>Genome sequencing reveals origins of a unique bacterial endosymbiosis in the earliest lineages of terrestrial Fungi.</title>
        <authorList>
            <consortium name="DOE Joint Genome Institute"/>
            <person name="Uehling J."/>
            <person name="Gryganskyi A."/>
            <person name="Hameed K."/>
            <person name="Tschaplinski T."/>
            <person name="Misztal P."/>
            <person name="Wu S."/>
            <person name="Desiro A."/>
            <person name="Vande Pol N."/>
            <person name="Du Z.-Y."/>
            <person name="Zienkiewicz A."/>
            <person name="Zienkiewicz K."/>
            <person name="Morin E."/>
            <person name="Tisserant E."/>
            <person name="Splivallo R."/>
            <person name="Hainaut M."/>
            <person name="Henrissat B."/>
            <person name="Ohm R."/>
            <person name="Kuo A."/>
            <person name="Yan J."/>
            <person name="Lipzen A."/>
            <person name="Nolan M."/>
            <person name="Labutti K."/>
            <person name="Barry K."/>
            <person name="Goldstein A."/>
            <person name="Labbe J."/>
            <person name="Schadt C."/>
            <person name="Tuskan G."/>
            <person name="Grigoriev I."/>
            <person name="Martin F."/>
            <person name="Vilgalys R."/>
            <person name="Bonito G."/>
        </authorList>
    </citation>
    <scope>NUCLEOTIDE SEQUENCE [LARGE SCALE GENOMIC DNA]</scope>
    <source>
        <strain evidence="6 7">AG-77</strain>
    </source>
</reference>
<evidence type="ECO:0000313" key="6">
    <source>
        <dbReference type="EMBL" id="OAQ22402.1"/>
    </source>
</evidence>
<dbReference type="Pfam" id="PF24681">
    <property type="entry name" value="Kelch_KLHDC2_KLHL20_DRC7"/>
    <property type="match status" value="1"/>
</dbReference>
<sequence length="595" mass="65218">MATKQQRPNNKRLLTSILFSVAIIILSPQQHAVDAQSITPPSPVVVFGAAFARTSNRLYILGGFPSYVPAEMNAMRQFYYLDLAKHWNGNSPAWTKLSDGPTKAIFPATFSADQKTMVVFSTARASSPFAAWRYSVDLDTWAVSKASFPFPDRKGLASVTDPNTGLVYTAGGYVNPMEGVSMDVYNVKDDSVSTIPMPDPLILLPVRSYYTAVWCQQRKSILFFGGYALRSQPVQPLNSVTEFVPSSNTWQIVPTTGTPPSLRGTHCMAANDDGTRVIVYGGKLYGAANITTGDIYVLNTVTGAWTAGKPGSPRIYTTFTIAGDQFLVWGGVTTNNTIPPVDIQIYSISNDNWITSYTPPASYLKPSSTSEPSLPSSPLDSESRKRSSSVGVIVGGIVGGLVVVLAALFFLYRRRQRTHSGAIEEYASKDEDTKNQHNARRPRERRDEDGDDHSEVSRSRFETQKEQHDAFQQQVELLQHQASTSSPPYDFPYTYQPPVVTNPPLSNPRIFEPSTASTSRTVHDPTPVVSGSEWVSSSSSNRPVVYDPSSSSPASVSVVRSRKDPEFLNSELLQPDDVVETPRSRHPHTPVSQSG</sequence>
<dbReference type="PANTHER" id="PTHR46093:SF3">
    <property type="entry name" value="ACYL-COA-BINDING DOMAIN-CONTAINING PROTEIN 4"/>
    <property type="match status" value="1"/>
</dbReference>
<keyword evidence="1" id="KW-0880">Kelch repeat</keyword>
<accession>A0A197JBB3</accession>
<dbReference type="InterPro" id="IPR015915">
    <property type="entry name" value="Kelch-typ_b-propeller"/>
</dbReference>
<keyword evidence="2" id="KW-0677">Repeat</keyword>
<feature type="region of interest" description="Disordered" evidence="3">
    <location>
        <begin position="483"/>
        <end position="595"/>
    </location>
</feature>
<evidence type="ECO:0000256" key="5">
    <source>
        <dbReference type="SAM" id="SignalP"/>
    </source>
</evidence>
<dbReference type="Gene3D" id="2.120.10.80">
    <property type="entry name" value="Kelch-type beta propeller"/>
    <property type="match status" value="2"/>
</dbReference>
<dbReference type="OrthoDB" id="10251809at2759"/>
<gene>
    <name evidence="6" type="ORF">K457DRAFT_131306</name>
</gene>
<feature type="transmembrane region" description="Helical" evidence="4">
    <location>
        <begin position="390"/>
        <end position="412"/>
    </location>
</feature>
<feature type="region of interest" description="Disordered" evidence="3">
    <location>
        <begin position="423"/>
        <end position="471"/>
    </location>
</feature>
<evidence type="ECO:0000256" key="2">
    <source>
        <dbReference type="ARBA" id="ARBA00022737"/>
    </source>
</evidence>
<feature type="compositionally biased region" description="Basic and acidic residues" evidence="3">
    <location>
        <begin position="444"/>
        <end position="469"/>
    </location>
</feature>
<evidence type="ECO:0008006" key="8">
    <source>
        <dbReference type="Google" id="ProtNLM"/>
    </source>
</evidence>
<dbReference type="PANTHER" id="PTHR46093">
    <property type="entry name" value="ACYL-COA-BINDING DOMAIN-CONTAINING PROTEIN 5"/>
    <property type="match status" value="1"/>
</dbReference>
<evidence type="ECO:0000313" key="7">
    <source>
        <dbReference type="Proteomes" id="UP000078512"/>
    </source>
</evidence>